<dbReference type="GO" id="GO:0016787">
    <property type="term" value="F:hydrolase activity"/>
    <property type="evidence" value="ECO:0007669"/>
    <property type="project" value="UniProtKB-KW"/>
</dbReference>
<dbReference type="EMBL" id="JAGEMX010000019">
    <property type="protein sequence ID" value="MBO1834474.1"/>
    <property type="molecule type" value="Genomic_DNA"/>
</dbReference>
<dbReference type="Proteomes" id="UP001220209">
    <property type="component" value="Chromosome 3"/>
</dbReference>
<dbReference type="RefSeq" id="WP_039341321.1">
    <property type="nucleotide sequence ID" value="NZ_AP018359.1"/>
</dbReference>
<evidence type="ECO:0000256" key="1">
    <source>
        <dbReference type="ARBA" id="ARBA00007749"/>
    </source>
</evidence>
<dbReference type="AlphaFoldDB" id="A0A1E3FVK1"/>
<organism evidence="6 9">
    <name type="scientific">Burkholderia contaminans</name>
    <dbReference type="NCBI Taxonomy" id="488447"/>
    <lineage>
        <taxon>Bacteria</taxon>
        <taxon>Pseudomonadati</taxon>
        <taxon>Pseudomonadota</taxon>
        <taxon>Betaproteobacteria</taxon>
        <taxon>Burkholderiales</taxon>
        <taxon>Burkholderiaceae</taxon>
        <taxon>Burkholderia</taxon>
        <taxon>Burkholderia cepacia complex</taxon>
    </lineage>
</organism>
<dbReference type="PANTHER" id="PTHR42978:SF6">
    <property type="entry name" value="QUORUM-QUENCHING LACTONASE YTNP-RELATED"/>
    <property type="match status" value="1"/>
</dbReference>
<dbReference type="GO" id="GO:0046872">
    <property type="term" value="F:metal ion binding"/>
    <property type="evidence" value="ECO:0007669"/>
    <property type="project" value="UniProtKB-KW"/>
</dbReference>
<dbReference type="Gene3D" id="3.60.15.10">
    <property type="entry name" value="Ribonuclease Z/Hydroxyacylglutathione hydrolase-like"/>
    <property type="match status" value="1"/>
</dbReference>
<keyword evidence="3" id="KW-0378">Hydrolase</keyword>
<dbReference type="GeneID" id="93194363"/>
<dbReference type="EMBL" id="JAENIB010000023">
    <property type="protein sequence ID" value="MBK1934814.1"/>
    <property type="molecule type" value="Genomic_DNA"/>
</dbReference>
<dbReference type="SUPFAM" id="SSF56281">
    <property type="entry name" value="Metallo-hydrolase/oxidoreductase"/>
    <property type="match status" value="1"/>
</dbReference>
<evidence type="ECO:0000313" key="7">
    <source>
        <dbReference type="EMBL" id="MBO1834474.1"/>
    </source>
</evidence>
<name>A0A1E3FVK1_9BURK</name>
<reference evidence="7 10" key="2">
    <citation type="submission" date="2021-03" db="EMBL/GenBank/DDBJ databases">
        <title>Clinical course, treatment and visual outcome of an outbreak of Burkholderia contaminans endophthalmitis following cataract surgery.</title>
        <authorList>
            <person name="Lind C."/>
            <person name="Olsen K."/>
            <person name="Angelsen N.K."/>
            <person name="Krefting E.A."/>
            <person name="Fossen K."/>
            <person name="Gravningen K."/>
            <person name="Depoorter E."/>
            <person name="Vandamme P."/>
            <person name="Bertelsen G."/>
        </authorList>
    </citation>
    <scope>NUCLEOTIDE SEQUENCE [LARGE SCALE GENOMIC DNA]</scope>
    <source>
        <strain evidence="7 10">51242556</strain>
    </source>
</reference>
<dbReference type="Pfam" id="PF00753">
    <property type="entry name" value="Lactamase_B"/>
    <property type="match status" value="1"/>
</dbReference>
<dbReference type="OrthoDB" id="5443440at2"/>
<dbReference type="SMART" id="SM00849">
    <property type="entry name" value="Lactamase_B"/>
    <property type="match status" value="1"/>
</dbReference>
<dbReference type="EMBL" id="CP090642">
    <property type="protein sequence ID" value="WFN22543.1"/>
    <property type="molecule type" value="Genomic_DNA"/>
</dbReference>
<dbReference type="Proteomes" id="UP000611459">
    <property type="component" value="Unassembled WGS sequence"/>
</dbReference>
<keyword evidence="4" id="KW-0862">Zinc</keyword>
<reference evidence="8 11" key="3">
    <citation type="submission" date="2021-12" db="EMBL/GenBank/DDBJ databases">
        <title>Genomic and phenotypic characterization of three Burkholderia contaminans isolates recovered from different sources.</title>
        <authorList>
            <person name="Lopez De Volder A."/>
            <person name="Fan Y."/>
            <person name="Nunvar J."/>
            <person name="Herrera T."/>
            <person name="Timp W."/>
            <person name="Degrossi J."/>
        </authorList>
    </citation>
    <scope>NUCLEOTIDE SEQUENCE [LARGE SCALE GENOMIC DNA]</scope>
    <source>
        <strain evidence="8 11">LMG 23361</strain>
    </source>
</reference>
<accession>A0A1E3FVK1</accession>
<evidence type="ECO:0000313" key="8">
    <source>
        <dbReference type="EMBL" id="WFN22543.1"/>
    </source>
</evidence>
<evidence type="ECO:0000313" key="10">
    <source>
        <dbReference type="Proteomes" id="UP000664048"/>
    </source>
</evidence>
<gene>
    <name evidence="7" type="ORF">J4M89_34340</name>
    <name evidence="6" type="ORF">JIN94_33505</name>
    <name evidence="8" type="ORF">LXE91_38360</name>
</gene>
<sequence length="294" mass="32871">MQPIVLGRLEIQKVVEMETSLPIEVLFPGVTAGDLSQLKGWYWDDVLSLDPAQAGCGLSMHSYLVRFSGKTILIDSCNGNDKDRSTEAFHRLNTPWLDRLRKLGIAPEDVDMVMCTHLHVDHVGWNTRLDNGRWVPTFPNARYVMNRRDVDHISSPSTHAMIREPWLDSISPVIDAGQADLVDGDEVILGKVGDGMWLRPAYGHSPGSCMIHACCGGSPAVFSGDVVHHPVQLIRPDLHFVYDWNGDLAEQVRIALLEEIAGTDTMLFPAHFRYGSGGHVERDGDKYRFRFTQV</sequence>
<evidence type="ECO:0000259" key="5">
    <source>
        <dbReference type="SMART" id="SM00849"/>
    </source>
</evidence>
<dbReference type="InterPro" id="IPR036866">
    <property type="entry name" value="RibonucZ/Hydroxyglut_hydro"/>
</dbReference>
<protein>
    <submittedName>
        <fullName evidence="6">MBL fold metallo-hydrolase</fullName>
    </submittedName>
</protein>
<evidence type="ECO:0000313" key="9">
    <source>
        <dbReference type="Proteomes" id="UP000611459"/>
    </source>
</evidence>
<dbReference type="InterPro" id="IPR001279">
    <property type="entry name" value="Metallo-B-lactamas"/>
</dbReference>
<reference evidence="6" key="1">
    <citation type="submission" date="2021-01" db="EMBL/GenBank/DDBJ databases">
        <title>Outbreak of Burkholderia contaminns endophthalmitis traced to a clinical ventilation system.</title>
        <authorList>
            <person name="Lipuma J."/>
            <person name="Spilker T."/>
            <person name="Kratholm J."/>
        </authorList>
    </citation>
    <scope>NUCLEOTIDE SEQUENCE</scope>
    <source>
        <strain evidence="6">HI4954</strain>
    </source>
</reference>
<dbReference type="CDD" id="cd16277">
    <property type="entry name" value="metallo-hydrolase-like_MBL-fold"/>
    <property type="match status" value="1"/>
</dbReference>
<feature type="domain" description="Metallo-beta-lactamase" evidence="5">
    <location>
        <begin position="59"/>
        <end position="271"/>
    </location>
</feature>
<dbReference type="InterPro" id="IPR051013">
    <property type="entry name" value="MBL_superfamily_lactonases"/>
</dbReference>
<evidence type="ECO:0000256" key="2">
    <source>
        <dbReference type="ARBA" id="ARBA00022723"/>
    </source>
</evidence>
<dbReference type="Proteomes" id="UP000664048">
    <property type="component" value="Unassembled WGS sequence"/>
</dbReference>
<proteinExistence type="inferred from homology"/>
<keyword evidence="2" id="KW-0479">Metal-binding</keyword>
<comment type="similarity">
    <text evidence="1">Belongs to the metallo-beta-lactamase superfamily.</text>
</comment>
<evidence type="ECO:0000313" key="11">
    <source>
        <dbReference type="Proteomes" id="UP001220209"/>
    </source>
</evidence>
<dbReference type="PANTHER" id="PTHR42978">
    <property type="entry name" value="QUORUM-QUENCHING LACTONASE YTNP-RELATED-RELATED"/>
    <property type="match status" value="1"/>
</dbReference>
<evidence type="ECO:0000256" key="3">
    <source>
        <dbReference type="ARBA" id="ARBA00022801"/>
    </source>
</evidence>
<evidence type="ECO:0000256" key="4">
    <source>
        <dbReference type="ARBA" id="ARBA00022833"/>
    </source>
</evidence>
<keyword evidence="10" id="KW-1185">Reference proteome</keyword>
<evidence type="ECO:0000313" key="6">
    <source>
        <dbReference type="EMBL" id="MBK1934814.1"/>
    </source>
</evidence>